<proteinExistence type="predicted"/>
<evidence type="ECO:0000313" key="2">
    <source>
        <dbReference type="WBParaSite" id="ASIM_0000844501-mRNA-1"/>
    </source>
</evidence>
<feature type="compositionally biased region" description="Polar residues" evidence="1">
    <location>
        <begin position="26"/>
        <end position="40"/>
    </location>
</feature>
<evidence type="ECO:0000256" key="1">
    <source>
        <dbReference type="SAM" id="MobiDB-lite"/>
    </source>
</evidence>
<dbReference type="AlphaFoldDB" id="A0A0M3JLB4"/>
<accession>A0A0M3JLB4</accession>
<dbReference type="WBParaSite" id="ASIM_0000844501-mRNA-1">
    <property type="protein sequence ID" value="ASIM_0000844501-mRNA-1"/>
    <property type="gene ID" value="ASIM_0000844501"/>
</dbReference>
<reference evidence="2" key="1">
    <citation type="submission" date="2017-02" db="UniProtKB">
        <authorList>
            <consortium name="WormBaseParasite"/>
        </authorList>
    </citation>
    <scope>IDENTIFICATION</scope>
</reference>
<organism evidence="2">
    <name type="scientific">Anisakis simplex</name>
    <name type="common">Herring worm</name>
    <dbReference type="NCBI Taxonomy" id="6269"/>
    <lineage>
        <taxon>Eukaryota</taxon>
        <taxon>Metazoa</taxon>
        <taxon>Ecdysozoa</taxon>
        <taxon>Nematoda</taxon>
        <taxon>Chromadorea</taxon>
        <taxon>Rhabditida</taxon>
        <taxon>Spirurina</taxon>
        <taxon>Ascaridomorpha</taxon>
        <taxon>Ascaridoidea</taxon>
        <taxon>Anisakidae</taxon>
        <taxon>Anisakis</taxon>
        <taxon>Anisakis simplex complex</taxon>
    </lineage>
</organism>
<feature type="region of interest" description="Disordered" evidence="1">
    <location>
        <begin position="12"/>
        <end position="51"/>
    </location>
</feature>
<name>A0A0M3JLB4_ANISI</name>
<sequence length="51" mass="5621">LAMKKFFFGRKKLKKSQSVQHEKTEASSLVNGGGPLQTSRTFDHPTAGTSR</sequence>
<protein>
    <submittedName>
        <fullName evidence="2">Tax protein</fullName>
    </submittedName>
</protein>